<proteinExistence type="predicted"/>
<organism evidence="2 3">
    <name type="scientific">Phytohabitans kaempferiae</name>
    <dbReference type="NCBI Taxonomy" id="1620943"/>
    <lineage>
        <taxon>Bacteria</taxon>
        <taxon>Bacillati</taxon>
        <taxon>Actinomycetota</taxon>
        <taxon>Actinomycetes</taxon>
        <taxon>Micromonosporales</taxon>
        <taxon>Micromonosporaceae</taxon>
    </lineage>
</organism>
<protein>
    <submittedName>
        <fullName evidence="2">FAD/NAD(P)-binding protein</fullName>
    </submittedName>
</protein>
<dbReference type="Pfam" id="PF13454">
    <property type="entry name" value="NAD_binding_9"/>
    <property type="match status" value="1"/>
</dbReference>
<evidence type="ECO:0000313" key="3">
    <source>
        <dbReference type="Proteomes" id="UP001589867"/>
    </source>
</evidence>
<dbReference type="InterPro" id="IPR052189">
    <property type="entry name" value="L-asp_N-monooxygenase_NS-form"/>
</dbReference>
<accession>A0ABV6MEV9</accession>
<dbReference type="PANTHER" id="PTHR40254">
    <property type="entry name" value="BLR0577 PROTEIN"/>
    <property type="match status" value="1"/>
</dbReference>
<gene>
    <name evidence="2" type="ORF">ACFFIA_37250</name>
</gene>
<dbReference type="SUPFAM" id="SSF51905">
    <property type="entry name" value="FAD/NAD(P)-binding domain"/>
    <property type="match status" value="1"/>
</dbReference>
<evidence type="ECO:0000259" key="1">
    <source>
        <dbReference type="Pfam" id="PF13454"/>
    </source>
</evidence>
<dbReference type="Proteomes" id="UP001589867">
    <property type="component" value="Unassembled WGS sequence"/>
</dbReference>
<comment type="caution">
    <text evidence="2">The sequence shown here is derived from an EMBL/GenBank/DDBJ whole genome shotgun (WGS) entry which is preliminary data.</text>
</comment>
<sequence>MRSVSPAGTLRVAATDGGVVDDSVDGRVAVVGAGPVGVGLVERLFANAPSLAPGFRLEIVLIDPYPASAGRVWRVDQSPLMRMNSFARDVTLFPGSSVRLAGPPRPGPALHEWVADTVAGRLPPVADPALDADLADVTPGGFATRRLQGAYLSWFLSHLVEHAPPGVRMRVRKGRATGLSDTADGRQVVVLDDGGSECADVVALALGHLDARPTGEQAELVAFADRHGLVYVPLGYAVDLDLSAIPAGERVIMRGFGLAFFDLMALLTEGRGGRYARGRDGTLEYHASGREPLLYVGSRRGLPYRCKPERRPDKAVLRYLTDGAVGRMVADGSRLSFEGDVWPLVVKELSLAYHRQLFAIRPDLAGLSLQEVQDLLDRAGDLADVTRVSTRAVIAASHRFDMDALHQPLRGHRFDSVQELNDYLCAELRTEIARASDPFRSADLAVYAALLVMFGQLPRLRPLLDGRSRVDLDNAWTRLFDLVVSGPPAFRVEQALALARRGVIVLIGSGMRVRGDSRRGLFRATSANTSSEFVATALVDAFQPALTIAHTADGLLSDLHASGAVTEEVLTDESGHRHSTGRIAVDGDGRLIDAAGRAHPSRFALGWNTSLRGARAFALPGTDAVAFHHADQVARASLRGLSGIQEDLFERTNSY</sequence>
<evidence type="ECO:0000313" key="2">
    <source>
        <dbReference type="EMBL" id="MFC0533270.1"/>
    </source>
</evidence>
<dbReference type="InterPro" id="IPR036188">
    <property type="entry name" value="FAD/NAD-bd_sf"/>
</dbReference>
<dbReference type="PANTHER" id="PTHR40254:SF1">
    <property type="entry name" value="BLR0577 PROTEIN"/>
    <property type="match status" value="1"/>
</dbReference>
<keyword evidence="3" id="KW-1185">Reference proteome</keyword>
<reference evidence="2 3" key="1">
    <citation type="submission" date="2024-09" db="EMBL/GenBank/DDBJ databases">
        <authorList>
            <person name="Sun Q."/>
            <person name="Mori K."/>
        </authorList>
    </citation>
    <scope>NUCLEOTIDE SEQUENCE [LARGE SCALE GENOMIC DNA]</scope>
    <source>
        <strain evidence="2 3">TBRC 3947</strain>
    </source>
</reference>
<name>A0ABV6MEV9_9ACTN</name>
<dbReference type="InterPro" id="IPR038732">
    <property type="entry name" value="HpyO/CreE_NAD-binding"/>
</dbReference>
<dbReference type="EMBL" id="JBHLUH010000079">
    <property type="protein sequence ID" value="MFC0533270.1"/>
    <property type="molecule type" value="Genomic_DNA"/>
</dbReference>
<dbReference type="RefSeq" id="WP_377260610.1">
    <property type="nucleotide sequence ID" value="NZ_JBHLUH010000079.1"/>
</dbReference>
<feature type="domain" description="FAD-dependent urate hydroxylase HpyO/Asp monooxygenase CreE-like FAD/NAD(P)-binding" evidence="1">
    <location>
        <begin position="29"/>
        <end position="208"/>
    </location>
</feature>